<organism evidence="1 2">
    <name type="scientific">Metabacillus hrfriensis</name>
    <dbReference type="NCBI Taxonomy" id="3048891"/>
    <lineage>
        <taxon>Bacteria</taxon>
        <taxon>Bacillati</taxon>
        <taxon>Bacillota</taxon>
        <taxon>Bacilli</taxon>
        <taxon>Bacillales</taxon>
        <taxon>Bacillaceae</taxon>
        <taxon>Metabacillus</taxon>
    </lineage>
</organism>
<protein>
    <submittedName>
        <fullName evidence="1">Sugar ABC transporter substrate-binding protein</fullName>
    </submittedName>
</protein>
<evidence type="ECO:0000313" key="1">
    <source>
        <dbReference type="EMBL" id="WHZ59365.1"/>
    </source>
</evidence>
<keyword evidence="2" id="KW-1185">Reference proteome</keyword>
<gene>
    <name evidence="1" type="ORF">QLQ22_08595</name>
</gene>
<dbReference type="Proteomes" id="UP001226091">
    <property type="component" value="Chromosome"/>
</dbReference>
<proteinExistence type="predicted"/>
<dbReference type="EMBL" id="CP126116">
    <property type="protein sequence ID" value="WHZ59365.1"/>
    <property type="molecule type" value="Genomic_DNA"/>
</dbReference>
<accession>A0ACD4RGR7</accession>
<sequence>MNRKVRKLLLLIIASLLAISVSACSAQSSNGQDSSGKKSEKTKLRIVWWGSQERHDATLKVIELYKEKNPDVSFETEFSGWDGYWDKLATQSAAKNAPDIIQMDAQYLQEYASRNQLADLTDGIVTKDIDENLLNSGEYEDQLKAIPLGNNAYGMIYNKAALEKLGIEAPKAGWTWDEFFELAEQIQPKLEKGKYVVRDFSYDAGVYEMYQLSKGKGHLTTEDGKFNIDKETWMQWINIFKDLRKKGVVTPAEVAVSEQEYDPKRDLLLNGTILFKQGFAAQFPSFDSVIPGNFALLKAPRDKEAGGYLKPSMFWSVSEHSSQKDEAKKFIDFFINDPEATAILGNTRGLPVSSIVLDELNSSFTDSDKAQLNMINETAPDAQPFNGGPKGWGNYIQNDYTQVGEELIFEKISPEEAYEEIKAKFAETVNN</sequence>
<name>A0ACD4RGR7_9BACI</name>
<evidence type="ECO:0000313" key="2">
    <source>
        <dbReference type="Proteomes" id="UP001226091"/>
    </source>
</evidence>
<reference evidence="2" key="1">
    <citation type="journal article" date="2025" name="Aquaculture">
        <title>Assessment of the bioflocculant production and safety properties of Metabacillus hrfriensis sp. nov. based on phenotypic and whole-genome sequencing analysis.</title>
        <authorList>
            <person name="Zhang R."/>
            <person name="Zhao Z."/>
            <person name="Luo L."/>
            <person name="Wang S."/>
            <person name="Guo K."/>
            <person name="Xu W."/>
        </authorList>
    </citation>
    <scope>NUCLEOTIDE SEQUENCE [LARGE SCALE GENOMIC DNA]</scope>
    <source>
        <strain evidence="2">CT-WN-B3</strain>
    </source>
</reference>